<keyword evidence="1" id="KW-0614">Plasmid</keyword>
<proteinExistence type="predicted"/>
<protein>
    <submittedName>
        <fullName evidence="1">Uncharacterized protein</fullName>
    </submittedName>
</protein>
<reference evidence="1" key="1">
    <citation type="journal article" date="2022" name="Front. Microbiol.">
        <title>Host-encoded, cell surface-associated exopolysaccharide required for adsorption and infection by lactococcal P335 phage subtypes.</title>
        <authorList>
            <person name="Millen A.M."/>
            <person name="Romero D.A."/>
            <person name="Horvath P."/>
            <person name="Magill D."/>
            <person name="Simdon L.B."/>
        </authorList>
    </citation>
    <scope>NUCLEOTIDE SEQUENCE</scope>
    <source>
        <strain evidence="1">DGCC6073</strain>
        <plasmid evidence="1">pEPS6073</plasmid>
    </source>
</reference>
<accession>A0A977J6F2</accession>
<evidence type="ECO:0000313" key="1">
    <source>
        <dbReference type="EMBL" id="UWX38810.1"/>
    </source>
</evidence>
<name>A0A977J6F2_LACLC</name>
<geneLocation type="plasmid" evidence="1">
    <name>pEPS6073</name>
</geneLocation>
<organism evidence="1">
    <name type="scientific">Lactococcus cremoris subsp. cremoris</name>
    <dbReference type="NCBI Taxonomy" id="2816960"/>
    <lineage>
        <taxon>Bacteria</taxon>
        <taxon>Bacillati</taxon>
        <taxon>Bacillota</taxon>
        <taxon>Bacilli</taxon>
        <taxon>Lactobacillales</taxon>
        <taxon>Streptococcaceae</taxon>
        <taxon>Lactococcus</taxon>
    </lineage>
</organism>
<sequence>MDLGTCLIENNGESMVLGIFDAHLQFVLVDLIVAQDNMSFRF</sequence>
<dbReference type="EMBL" id="OP323067">
    <property type="protein sequence ID" value="UWX38810.1"/>
    <property type="molecule type" value="Genomic_DNA"/>
</dbReference>
<gene>
    <name evidence="1" type="ORF">pEPS6073_17</name>
</gene>
<dbReference type="AlphaFoldDB" id="A0A977J6F2"/>